<evidence type="ECO:0000256" key="1">
    <source>
        <dbReference type="SAM" id="MobiDB-lite"/>
    </source>
</evidence>
<name>A0ABD1ME69_9FABA</name>
<organism evidence="2 3">
    <name type="scientific">Flemingia macrophylla</name>
    <dbReference type="NCBI Taxonomy" id="520843"/>
    <lineage>
        <taxon>Eukaryota</taxon>
        <taxon>Viridiplantae</taxon>
        <taxon>Streptophyta</taxon>
        <taxon>Embryophyta</taxon>
        <taxon>Tracheophyta</taxon>
        <taxon>Spermatophyta</taxon>
        <taxon>Magnoliopsida</taxon>
        <taxon>eudicotyledons</taxon>
        <taxon>Gunneridae</taxon>
        <taxon>Pentapetalae</taxon>
        <taxon>rosids</taxon>
        <taxon>fabids</taxon>
        <taxon>Fabales</taxon>
        <taxon>Fabaceae</taxon>
        <taxon>Papilionoideae</taxon>
        <taxon>50 kb inversion clade</taxon>
        <taxon>NPAAA clade</taxon>
        <taxon>indigoferoid/millettioid clade</taxon>
        <taxon>Phaseoleae</taxon>
        <taxon>Flemingia</taxon>
    </lineage>
</organism>
<gene>
    <name evidence="2" type="ORF">Fmac_015305</name>
</gene>
<evidence type="ECO:0000313" key="3">
    <source>
        <dbReference type="Proteomes" id="UP001603857"/>
    </source>
</evidence>
<feature type="region of interest" description="Disordered" evidence="1">
    <location>
        <begin position="191"/>
        <end position="230"/>
    </location>
</feature>
<feature type="region of interest" description="Disordered" evidence="1">
    <location>
        <begin position="698"/>
        <end position="730"/>
    </location>
</feature>
<accession>A0ABD1ME69</accession>
<proteinExistence type="predicted"/>
<feature type="compositionally biased region" description="Polar residues" evidence="1">
    <location>
        <begin position="138"/>
        <end position="148"/>
    </location>
</feature>
<protein>
    <submittedName>
        <fullName evidence="2">Uncharacterized protein</fullName>
    </submittedName>
</protein>
<feature type="region of interest" description="Disordered" evidence="1">
    <location>
        <begin position="114"/>
        <end position="152"/>
    </location>
</feature>
<dbReference type="EMBL" id="JBGMDY010000005">
    <property type="protein sequence ID" value="KAL2334092.1"/>
    <property type="molecule type" value="Genomic_DNA"/>
</dbReference>
<dbReference type="AlphaFoldDB" id="A0ABD1ME69"/>
<reference evidence="2 3" key="1">
    <citation type="submission" date="2024-08" db="EMBL/GenBank/DDBJ databases">
        <title>Insights into the chromosomal genome structure of Flemingia macrophylla.</title>
        <authorList>
            <person name="Ding Y."/>
            <person name="Zhao Y."/>
            <person name="Bi W."/>
            <person name="Wu M."/>
            <person name="Zhao G."/>
            <person name="Gong Y."/>
            <person name="Li W."/>
            <person name="Zhang P."/>
        </authorList>
    </citation>
    <scope>NUCLEOTIDE SEQUENCE [LARGE SCALE GENOMIC DNA]</scope>
    <source>
        <strain evidence="2">DYQJB</strain>
        <tissue evidence="2">Leaf</tissue>
    </source>
</reference>
<sequence length="730" mass="78739">MAPKSKQFSERNDAIVIKGVHDVATDTSAEARKMEGKLDALVSLVTQLAANQKPASVARVCGIRSSNDHHTRVCPSSHQSGEDEHPEAYATNTYTANQKPASVARVCGIRSSNDHHTSVCHSSQQSGEDEHPEGYVANTYSRPPQQQRQARKLEGKLDALVSLVTQLTTNQKSTSVARVCGICSSNDHHTSVCPSSQESGVDEHPDASAANNYSSPPQQQRQGVHDVATDTSAEARKLEGKLDAFVSFVTQLATNQKPASIARVCGIRSSNDHHTSVCPSSRQSGVDGHPEAYAANTYSRPPHGVQDVATNTSPEARKLEGKLDALVSLVTQLAANQKPASFARVFGIRSSNENHTKICPSSQQSGVDELREGYVQFSARNDAIVIRGVHDVATDTSAEARKLEGRLDALVSLVTQLAANQEPASVARQTTTRAERQALDKEDGSQLLAIQSARNDAIVISGVHDVATNTSSEARKLEGKLDALVSLVTRLVRIEARLFCKSLRHPRDKALDKEDGSQLLASFGARNDAIVIRGVHVWLRIHLAEARKLEGKLDALVSLQSGVDEHLEAYALQIPIADHHKSRDKALDSEDGSQLLARVQSARNDAIVIRGVHVVATDTSAEARKLEGKLDALVSLQFSARNDAIVIRVVHDVATETSAEARKLEGKLDALVSLLTQLAPNQKPASVARICGIRSSNDHHTSVCPSSQQSGVDEHPEAYASNTYRRPPQQ</sequence>
<comment type="caution">
    <text evidence="2">The sequence shown here is derived from an EMBL/GenBank/DDBJ whole genome shotgun (WGS) entry which is preliminary data.</text>
</comment>
<evidence type="ECO:0000313" key="2">
    <source>
        <dbReference type="EMBL" id="KAL2334092.1"/>
    </source>
</evidence>
<dbReference type="Proteomes" id="UP001603857">
    <property type="component" value="Unassembled WGS sequence"/>
</dbReference>
<keyword evidence="3" id="KW-1185">Reference proteome</keyword>
<feature type="compositionally biased region" description="Polar residues" evidence="1">
    <location>
        <begin position="209"/>
        <end position="222"/>
    </location>
</feature>